<feature type="non-terminal residue" evidence="1">
    <location>
        <position position="328"/>
    </location>
</feature>
<dbReference type="EMBL" id="MU151140">
    <property type="protein sequence ID" value="KAF9449116.1"/>
    <property type="molecule type" value="Genomic_DNA"/>
</dbReference>
<reference evidence="1" key="1">
    <citation type="submission" date="2020-11" db="EMBL/GenBank/DDBJ databases">
        <authorList>
            <consortium name="DOE Joint Genome Institute"/>
            <person name="Ahrendt S."/>
            <person name="Riley R."/>
            <person name="Andreopoulos W."/>
            <person name="Labutti K."/>
            <person name="Pangilinan J."/>
            <person name="Ruiz-Duenas F.J."/>
            <person name="Barrasa J.M."/>
            <person name="Sanchez-Garcia M."/>
            <person name="Camarero S."/>
            <person name="Miyauchi S."/>
            <person name="Serrano A."/>
            <person name="Linde D."/>
            <person name="Babiker R."/>
            <person name="Drula E."/>
            <person name="Ayuso-Fernandez I."/>
            <person name="Pacheco R."/>
            <person name="Padilla G."/>
            <person name="Ferreira P."/>
            <person name="Barriuso J."/>
            <person name="Kellner H."/>
            <person name="Castanera R."/>
            <person name="Alfaro M."/>
            <person name="Ramirez L."/>
            <person name="Pisabarro A.G."/>
            <person name="Kuo A."/>
            <person name="Tritt A."/>
            <person name="Lipzen A."/>
            <person name="He G."/>
            <person name="Yan M."/>
            <person name="Ng V."/>
            <person name="Cullen D."/>
            <person name="Martin F."/>
            <person name="Rosso M.-N."/>
            <person name="Henrissat B."/>
            <person name="Hibbett D."/>
            <person name="Martinez A.T."/>
            <person name="Grigoriev I.V."/>
        </authorList>
    </citation>
    <scope>NUCLEOTIDE SEQUENCE</scope>
    <source>
        <strain evidence="1">MF-IS2</strain>
    </source>
</reference>
<gene>
    <name evidence="1" type="ORF">P691DRAFT_703761</name>
</gene>
<accession>A0A9P5XH33</accession>
<evidence type="ECO:0008006" key="3">
    <source>
        <dbReference type="Google" id="ProtNLM"/>
    </source>
</evidence>
<sequence length="328" mass="37508">MAIDRMINLDTQNNIVVVRVEDCLFEVPVSLFADLPDVIRQGLGFRDGRGRSALNPLILSNHPVQHFKDFLQAYIAFPHLNSRTLQLEQLLAVAELSHLYHVRALKAWAIRHLAQITTEATISPLVTAPVHALAWTYDLSLKYQRTDITRAVQKAWLLRIYQEELSATDAINFAEIRNLRHFLGHTLYLHLIQLASSSDRKGLQYCNITSTTLSPRLTKHLLSGYHSLITLGDQLERLHADLGHKAPGCSRHSQCTTVWSTRWSAAATWPWTGCPMDLFSRCQFLERQLRNDMMLDACMSASCRLLALESLSKWRERLSNNLHHHFDL</sequence>
<comment type="caution">
    <text evidence="1">The sequence shown here is derived from an EMBL/GenBank/DDBJ whole genome shotgun (WGS) entry which is preliminary data.</text>
</comment>
<dbReference type="OrthoDB" id="2914104at2759"/>
<organism evidence="1 2">
    <name type="scientific">Macrolepiota fuliginosa MF-IS2</name>
    <dbReference type="NCBI Taxonomy" id="1400762"/>
    <lineage>
        <taxon>Eukaryota</taxon>
        <taxon>Fungi</taxon>
        <taxon>Dikarya</taxon>
        <taxon>Basidiomycota</taxon>
        <taxon>Agaricomycotina</taxon>
        <taxon>Agaricomycetes</taxon>
        <taxon>Agaricomycetidae</taxon>
        <taxon>Agaricales</taxon>
        <taxon>Agaricineae</taxon>
        <taxon>Agaricaceae</taxon>
        <taxon>Macrolepiota</taxon>
    </lineage>
</organism>
<protein>
    <recommendedName>
        <fullName evidence="3">BTB domain-containing protein</fullName>
    </recommendedName>
</protein>
<evidence type="ECO:0000313" key="1">
    <source>
        <dbReference type="EMBL" id="KAF9449116.1"/>
    </source>
</evidence>
<keyword evidence="2" id="KW-1185">Reference proteome</keyword>
<proteinExistence type="predicted"/>
<dbReference type="AlphaFoldDB" id="A0A9P5XH33"/>
<evidence type="ECO:0000313" key="2">
    <source>
        <dbReference type="Proteomes" id="UP000807342"/>
    </source>
</evidence>
<dbReference type="Proteomes" id="UP000807342">
    <property type="component" value="Unassembled WGS sequence"/>
</dbReference>
<name>A0A9P5XH33_9AGAR</name>